<keyword evidence="4" id="KW-0067">ATP-binding</keyword>
<feature type="domain" description="Helicase ATP-binding" evidence="2">
    <location>
        <begin position="1003"/>
        <end position="1158"/>
    </location>
</feature>
<dbReference type="InterPro" id="IPR000330">
    <property type="entry name" value="SNF2_N"/>
</dbReference>
<dbReference type="CDD" id="cd18012">
    <property type="entry name" value="DEXQc_arch_SWI2_SNF2"/>
    <property type="match status" value="1"/>
</dbReference>
<evidence type="ECO:0000313" key="5">
    <source>
        <dbReference type="Proteomes" id="UP001365405"/>
    </source>
</evidence>
<dbReference type="Pfam" id="PF00271">
    <property type="entry name" value="Helicase_C"/>
    <property type="match status" value="1"/>
</dbReference>
<sequence>MAVPPPPGPDLFGGSGQMTADAAAAIDRATVLDALCLAGAPRGKTWLMQFLRAMEWRHAGGSRAMSPDDVTQACQQLTARGEAHVVDGIGWRADPVARQQRWPALWRHPQAAQFWLAWAWATGGGIGTLGREPAWVTLRTPDDGEAVTRLALLARPGPDEFNRLLHGPLNRAITPEALLLALAEPFDAEFLAALPAALLWGLIERLVVQLPGAMAAFPALRDWVDAQLVESGAPLDPVPPGLWLHLAEQRLLALQPGGCRDALNHLAEGTPVRALFDALMAVQAGRWADGTAAATEQLKALAKLVGKRNRLVPDRLLRWVALAWLAQGQVEAWTAARKLALAESGSRTPAPVEGWGRIAHAAAVRLGDERISPLAFDAPNPRWGGRLVADDDAMRLVLAAWLGHTPEGWDAARVQAVSSSLQRQGEWWLADLLGQACTRLGWPVPARDAAPAGSTAPAAWTVPFYPPPVEPWREALAAIAALDMPADATATGVAAPLHWRITLDAVGRPHDLQAFERTAGKGARGAAAKPKAVSLSALKKSTRLDPRDAAVARCLRVADWNRRVQWLDLSSAVVALVGHPDVALADVPEQPVQLEEGRPTVEMRRERAADGSEAYRLQVLEIGGGAGVAEEPPHLEHHWEGLKDDEEMARRDAVRIVRDGPDRARLLRLSAAHRRVLELSRQPWAAPATAQAELTAALRALAGHFTVHSEATAGQAVAAEPRLIAQLTPRGGTLQVRLAVRPFHALGDDVGPLLPPGDGRLRWVAQHGGETYAATRDLVAESAHLAALAEALPFLDDPQATPGLVGWAIDDPQQALQAIETLGRHVSVVALEWPQGQPLRVIAPAEPQLQAVVKTGGRDWLGLDATLKVDDRTVLNLRQLLTLVNESRGSRYLPLAENAWLALTDRLRQQLADLAALADAAPAAKTGKGRKGDDDGGVQLPAAAAGWLADALAADDGSAPAGDRAWQQRVQALNAAAALTPAVPPALHASLRPYQADGFTWLVRRTAAGFGVVLADDMGLGKTLQTLALLLHRLDEGPALVVAPTSVVANWAAEAARFAPGLRVRDHATEREAALTDLAPGDVVLTSYGLLLRDIEAFTPTAWGTLVLDEAQALKNAATQRAKAVAELQAGARLALSGTPVENRLADLWSLMNLLNPGLLGTAQRFTERFANLIERQRDAAAQARLKRLVAPFILRRTKAQVLDDLPPRTEIVHRIEAGDAERALTEALRRDAVDRVSQAAKSAGHAAVQVLAELTRLRRAACDPRLVLPELADEGLQQGGAKLQAIESLVLELVEGRHQALLFSQFTDFLDRIGERLTAAGVPFQRLDGSTPAPQRAQRVAAFQRGEGAVFLISLKAGGFGLNLTAADYVIIADPWWNPAAEDQATGRAHRMGQQRPVTVYRLVLAGSVEERIVALHHDKRALADGLLEGNDDVGAVIDAQAMMDLLRG</sequence>
<dbReference type="CDD" id="cd18793">
    <property type="entry name" value="SF2_C_SNF"/>
    <property type="match status" value="1"/>
</dbReference>
<dbReference type="SMART" id="SM00487">
    <property type="entry name" value="DEXDc"/>
    <property type="match status" value="1"/>
</dbReference>
<dbReference type="SMART" id="SM00490">
    <property type="entry name" value="HELICc"/>
    <property type="match status" value="1"/>
</dbReference>
<dbReference type="SUPFAM" id="SSF52540">
    <property type="entry name" value="P-loop containing nucleoside triphosphate hydrolases"/>
    <property type="match status" value="2"/>
</dbReference>
<dbReference type="InterPro" id="IPR027417">
    <property type="entry name" value="P-loop_NTPase"/>
</dbReference>
<dbReference type="EC" id="3.6.4.-" evidence="4"/>
<reference evidence="4 5" key="1">
    <citation type="submission" date="2024-04" db="EMBL/GenBank/DDBJ databases">
        <title>Novel species of the genus Ideonella isolated from streams.</title>
        <authorList>
            <person name="Lu H."/>
        </authorList>
    </citation>
    <scope>NUCLEOTIDE SEQUENCE [LARGE SCALE GENOMIC DNA]</scope>
    <source>
        <strain evidence="4 5">DXS22W</strain>
    </source>
</reference>
<protein>
    <submittedName>
        <fullName evidence="4">DEAD/DEAH box helicase</fullName>
        <ecNumber evidence="4">3.6.4.-</ecNumber>
    </submittedName>
</protein>
<comment type="caution">
    <text evidence="4">The sequence shown here is derived from an EMBL/GenBank/DDBJ whole genome shotgun (WGS) entry which is preliminary data.</text>
</comment>
<dbReference type="InterPro" id="IPR049730">
    <property type="entry name" value="SNF2/RAD54-like_C"/>
</dbReference>
<dbReference type="RefSeq" id="WP_341412952.1">
    <property type="nucleotide sequence ID" value="NZ_JBBUTH010000011.1"/>
</dbReference>
<keyword evidence="4" id="KW-0347">Helicase</keyword>
<evidence type="ECO:0000259" key="3">
    <source>
        <dbReference type="PROSITE" id="PS51194"/>
    </source>
</evidence>
<dbReference type="Pfam" id="PF00176">
    <property type="entry name" value="SNF2-rel_dom"/>
    <property type="match status" value="1"/>
</dbReference>
<dbReference type="Gene3D" id="3.40.50.10810">
    <property type="entry name" value="Tandem AAA-ATPase domain"/>
    <property type="match status" value="1"/>
</dbReference>
<keyword evidence="1 4" id="KW-0378">Hydrolase</keyword>
<dbReference type="PROSITE" id="PS51194">
    <property type="entry name" value="HELICASE_CTER"/>
    <property type="match status" value="1"/>
</dbReference>
<keyword evidence="4" id="KW-0547">Nucleotide-binding</keyword>
<dbReference type="InterPro" id="IPR038718">
    <property type="entry name" value="SNF2-like_sf"/>
</dbReference>
<name>A0ABU9CNK9_9BURK</name>
<evidence type="ECO:0000256" key="1">
    <source>
        <dbReference type="ARBA" id="ARBA00022801"/>
    </source>
</evidence>
<organism evidence="4 5">
    <name type="scientific">Pseudaquabacterium inlustre</name>
    <dbReference type="NCBI Taxonomy" id="2984192"/>
    <lineage>
        <taxon>Bacteria</taxon>
        <taxon>Pseudomonadati</taxon>
        <taxon>Pseudomonadota</taxon>
        <taxon>Betaproteobacteria</taxon>
        <taxon>Burkholderiales</taxon>
        <taxon>Sphaerotilaceae</taxon>
        <taxon>Pseudaquabacterium</taxon>
    </lineage>
</organism>
<feature type="domain" description="Helicase C-terminal" evidence="3">
    <location>
        <begin position="1286"/>
        <end position="1436"/>
    </location>
</feature>
<dbReference type="EMBL" id="JBBUTH010000011">
    <property type="protein sequence ID" value="MEK8053208.1"/>
    <property type="molecule type" value="Genomic_DNA"/>
</dbReference>
<dbReference type="InterPro" id="IPR014001">
    <property type="entry name" value="Helicase_ATP-bd"/>
</dbReference>
<accession>A0ABU9CNK9</accession>
<dbReference type="Gene3D" id="3.40.50.300">
    <property type="entry name" value="P-loop containing nucleotide triphosphate hydrolases"/>
    <property type="match status" value="1"/>
</dbReference>
<dbReference type="InterPro" id="IPR001650">
    <property type="entry name" value="Helicase_C-like"/>
</dbReference>
<evidence type="ECO:0000259" key="2">
    <source>
        <dbReference type="PROSITE" id="PS51192"/>
    </source>
</evidence>
<dbReference type="GO" id="GO:0004386">
    <property type="term" value="F:helicase activity"/>
    <property type="evidence" value="ECO:0007669"/>
    <property type="project" value="UniProtKB-KW"/>
</dbReference>
<gene>
    <name evidence="4" type="ORF">AACH10_23335</name>
</gene>
<dbReference type="Proteomes" id="UP001365405">
    <property type="component" value="Unassembled WGS sequence"/>
</dbReference>
<keyword evidence="5" id="KW-1185">Reference proteome</keyword>
<evidence type="ECO:0000313" key="4">
    <source>
        <dbReference type="EMBL" id="MEK8053208.1"/>
    </source>
</evidence>
<dbReference type="PANTHER" id="PTHR10799">
    <property type="entry name" value="SNF2/RAD54 HELICASE FAMILY"/>
    <property type="match status" value="1"/>
</dbReference>
<dbReference type="GO" id="GO:0016787">
    <property type="term" value="F:hydrolase activity"/>
    <property type="evidence" value="ECO:0007669"/>
    <property type="project" value="UniProtKB-KW"/>
</dbReference>
<proteinExistence type="predicted"/>
<dbReference type="PROSITE" id="PS51192">
    <property type="entry name" value="HELICASE_ATP_BIND_1"/>
    <property type="match status" value="1"/>
</dbReference>